<proteinExistence type="predicted"/>
<feature type="compositionally biased region" description="Low complexity" evidence="1">
    <location>
        <begin position="66"/>
        <end position="95"/>
    </location>
</feature>
<feature type="compositionally biased region" description="Polar residues" evidence="1">
    <location>
        <begin position="223"/>
        <end position="242"/>
    </location>
</feature>
<dbReference type="EMBL" id="AJIL01000147">
    <property type="protein sequence ID" value="KNE93020.1"/>
    <property type="molecule type" value="Genomic_DNA"/>
</dbReference>
<reference evidence="4" key="1">
    <citation type="submission" date="2014-03" db="EMBL/GenBank/DDBJ databases">
        <title>The Genome Sequence of Puccinia striiformis f. sp. tritici PST-78.</title>
        <authorList>
            <consortium name="The Broad Institute Genome Sequencing Platform"/>
            <person name="Cuomo C."/>
            <person name="Hulbert S."/>
            <person name="Chen X."/>
            <person name="Walker B."/>
            <person name="Young S.K."/>
            <person name="Zeng Q."/>
            <person name="Gargeya S."/>
            <person name="Fitzgerald M."/>
            <person name="Haas B."/>
            <person name="Abouelleil A."/>
            <person name="Alvarado L."/>
            <person name="Arachchi H.M."/>
            <person name="Berlin A.M."/>
            <person name="Chapman S.B."/>
            <person name="Goldberg J."/>
            <person name="Griggs A."/>
            <person name="Gujja S."/>
            <person name="Hansen M."/>
            <person name="Howarth C."/>
            <person name="Imamovic A."/>
            <person name="Larimer J."/>
            <person name="McCowan C."/>
            <person name="Montmayeur A."/>
            <person name="Murphy C."/>
            <person name="Neiman D."/>
            <person name="Pearson M."/>
            <person name="Priest M."/>
            <person name="Roberts A."/>
            <person name="Saif S."/>
            <person name="Shea T."/>
            <person name="Sisk P."/>
            <person name="Sykes S."/>
            <person name="Wortman J."/>
            <person name="Nusbaum C."/>
            <person name="Birren B."/>
        </authorList>
    </citation>
    <scope>NUCLEOTIDE SEQUENCE [LARGE SCALE GENOMIC DNA]</scope>
    <source>
        <strain evidence="4">race PST-78</strain>
    </source>
</reference>
<feature type="compositionally biased region" description="Pro residues" evidence="1">
    <location>
        <begin position="96"/>
        <end position="107"/>
    </location>
</feature>
<feature type="compositionally biased region" description="Low complexity" evidence="1">
    <location>
        <begin position="243"/>
        <end position="255"/>
    </location>
</feature>
<dbReference type="InterPro" id="IPR037737">
    <property type="entry name" value="Srf1"/>
</dbReference>
<feature type="transmembrane region" description="Helical" evidence="2">
    <location>
        <begin position="789"/>
        <end position="813"/>
    </location>
</feature>
<dbReference type="GO" id="GO:0000324">
    <property type="term" value="C:fungal-type vacuole"/>
    <property type="evidence" value="ECO:0007669"/>
    <property type="project" value="TreeGrafter"/>
</dbReference>
<feature type="region of interest" description="Disordered" evidence="1">
    <location>
        <begin position="223"/>
        <end position="264"/>
    </location>
</feature>
<keyword evidence="2" id="KW-0812">Transmembrane</keyword>
<feature type="transmembrane region" description="Helical" evidence="2">
    <location>
        <begin position="644"/>
        <end position="665"/>
    </location>
</feature>
<dbReference type="Proteomes" id="UP000054564">
    <property type="component" value="Unassembled WGS sequence"/>
</dbReference>
<evidence type="ECO:0000256" key="2">
    <source>
        <dbReference type="SAM" id="Phobius"/>
    </source>
</evidence>
<dbReference type="PANTHER" id="PTHR36819:SF1">
    <property type="entry name" value="REGULATOR OF PHOSPHOLIPASE D SRF1"/>
    <property type="match status" value="1"/>
</dbReference>
<protein>
    <submittedName>
        <fullName evidence="3">Uncharacterized protein</fullName>
    </submittedName>
</protein>
<feature type="compositionally biased region" description="Low complexity" evidence="1">
    <location>
        <begin position="23"/>
        <end position="35"/>
    </location>
</feature>
<dbReference type="PANTHER" id="PTHR36819">
    <property type="entry name" value="REGULATOR OF PHOSPHOLIPASE D SRF1"/>
    <property type="match status" value="1"/>
</dbReference>
<sequence>MDQPANNNSKNSLLLPPQPHSPISPASSTSSSQPFSSNYYDLAAISSSLSNSSANQPRGQMNNPKQSNLPIQLSSLSSSSPHDLYDLLPPDLCSSSPPPEPCLPISPEPYLSSSSSNSNLYHSEGSIQSDSLHSANSLAVHSRNHSAQQSQDTHTISHSSSFKSYEKPYIPPSNSIGTSKLIKSNGRLKVNTLPPWAKSHDDDDMLFEAVPVPSTPAYTFSYSPSASPAHPNYNSQRSRPNSATYTHQQAQQYQHQRSESPHAARNHLSISKLTHPSVSTSTLVPDYPSGDHDWTLNNLRNNAPHTQSTDRVYKRGSSQLSPVMAFDGNDPHPTAGPSSARRSLYRAMTAPSPVFQKLKPLITVNGQRKRGTGDGNQAQEDDDEGDLEHGKRTPTGRHHRTGPHQHPPDDRWWQFTLPTKYRRKVEEYLTRSGGVIGGVEHQDHRGLNVSPKVEVVEIDEDRRKILELLKRHGSPHDTRYSSMDSNDPNYELQRYASIPGVSSLYKLSNEHERLHIDYHHPPTDFPLSAFSRKMSLTPSQQHQMTEVKDGGVITHQHRTLDERSDGSNNNNNNTHFKKPYSTSLHTTRTTQDSRSRLTRIGSYFMNHPTAPLVCRLLNFVLTAISLAICASIRKSENLVDAPGVLGASTVFVLVVAPLALFHNLFAIYCEYFGAPIGIWSVSWKMFHTLSELVFVSLWSAGLALSMNDELRSPLRCQSQPIGSTSISNIPPDLSNRLTPFLKSSTNKNGLSKDVLDRIVLNTLDQLQHFTHRKLNPDSVEHLCRLQASLVSIIFAGLALYTLVLVVSLFRIFIKVSRKY</sequence>
<organism evidence="3 4">
    <name type="scientific">Puccinia striiformis f. sp. tritici PST-78</name>
    <dbReference type="NCBI Taxonomy" id="1165861"/>
    <lineage>
        <taxon>Eukaryota</taxon>
        <taxon>Fungi</taxon>
        <taxon>Dikarya</taxon>
        <taxon>Basidiomycota</taxon>
        <taxon>Pucciniomycotina</taxon>
        <taxon>Pucciniomycetes</taxon>
        <taxon>Pucciniales</taxon>
        <taxon>Pucciniaceae</taxon>
        <taxon>Puccinia</taxon>
    </lineage>
</organism>
<evidence type="ECO:0000256" key="1">
    <source>
        <dbReference type="SAM" id="MobiDB-lite"/>
    </source>
</evidence>
<evidence type="ECO:0000313" key="3">
    <source>
        <dbReference type="EMBL" id="KNE93020.1"/>
    </source>
</evidence>
<dbReference type="AlphaFoldDB" id="A0A0L0V182"/>
<feature type="compositionally biased region" description="Low complexity" evidence="1">
    <location>
        <begin position="108"/>
        <end position="126"/>
    </location>
</feature>
<evidence type="ECO:0000313" key="4">
    <source>
        <dbReference type="Proteomes" id="UP000054564"/>
    </source>
</evidence>
<feature type="compositionally biased region" description="Basic residues" evidence="1">
    <location>
        <begin position="392"/>
        <end position="403"/>
    </location>
</feature>
<dbReference type="GO" id="GO:0071944">
    <property type="term" value="C:cell periphery"/>
    <property type="evidence" value="ECO:0007669"/>
    <property type="project" value="TreeGrafter"/>
</dbReference>
<dbReference type="OrthoDB" id="1436450at2759"/>
<accession>A0A0L0V182</accession>
<feature type="region of interest" description="Disordered" evidence="1">
    <location>
        <begin position="560"/>
        <end position="593"/>
    </location>
</feature>
<name>A0A0L0V182_9BASI</name>
<feature type="region of interest" description="Disordered" evidence="1">
    <location>
        <begin position="1"/>
        <end position="35"/>
    </location>
</feature>
<gene>
    <name evidence="3" type="ORF">PSTG_13594</name>
</gene>
<feature type="transmembrane region" description="Helical" evidence="2">
    <location>
        <begin position="616"/>
        <end position="632"/>
    </location>
</feature>
<feature type="compositionally biased region" description="Low complexity" evidence="1">
    <location>
        <begin position="1"/>
        <end position="15"/>
    </location>
</feature>
<keyword evidence="2" id="KW-1133">Transmembrane helix</keyword>
<feature type="region of interest" description="Disordered" evidence="1">
    <location>
        <begin position="362"/>
        <end position="411"/>
    </location>
</feature>
<feature type="region of interest" description="Disordered" evidence="1">
    <location>
        <begin position="49"/>
        <end position="180"/>
    </location>
</feature>
<keyword evidence="4" id="KW-1185">Reference proteome</keyword>
<feature type="compositionally biased region" description="Polar residues" evidence="1">
    <location>
        <begin position="56"/>
        <end position="65"/>
    </location>
</feature>
<feature type="compositionally biased region" description="Polar residues" evidence="1">
    <location>
        <begin position="580"/>
        <end position="592"/>
    </location>
</feature>
<feature type="region of interest" description="Disordered" evidence="1">
    <location>
        <begin position="321"/>
        <end position="341"/>
    </location>
</feature>
<comment type="caution">
    <text evidence="3">The sequence shown here is derived from an EMBL/GenBank/DDBJ whole genome shotgun (WGS) entry which is preliminary data.</text>
</comment>
<feature type="compositionally biased region" description="Polar residues" evidence="1">
    <location>
        <begin position="127"/>
        <end position="163"/>
    </location>
</feature>
<keyword evidence="2" id="KW-0472">Membrane</keyword>